<accession>A0ABU3H374</accession>
<dbReference type="InterPro" id="IPR025668">
    <property type="entry name" value="Tnp_DDE_dom"/>
</dbReference>
<dbReference type="Pfam" id="PF13701">
    <property type="entry name" value="DDE_Tnp_1_4"/>
    <property type="match status" value="1"/>
</dbReference>
<dbReference type="Proteomes" id="UP001248709">
    <property type="component" value="Unassembled WGS sequence"/>
</dbReference>
<evidence type="ECO:0000259" key="1">
    <source>
        <dbReference type="Pfam" id="PF13701"/>
    </source>
</evidence>
<comment type="caution">
    <text evidence="2">The sequence shown here is derived from an EMBL/GenBank/DDBJ whole genome shotgun (WGS) entry which is preliminary data.</text>
</comment>
<evidence type="ECO:0000313" key="2">
    <source>
        <dbReference type="EMBL" id="MDT3425279.1"/>
    </source>
</evidence>
<proteinExistence type="predicted"/>
<keyword evidence="3" id="KW-1185">Reference proteome</keyword>
<reference evidence="2 3" key="1">
    <citation type="submission" date="2023-07" db="EMBL/GenBank/DDBJ databases">
        <title>Genomic Encyclopedia of Type Strains, Phase IV (KMG-IV): sequencing the most valuable type-strain genomes for metagenomic binning, comparative biology and taxonomic classification.</title>
        <authorList>
            <person name="Goeker M."/>
        </authorList>
    </citation>
    <scope>NUCLEOTIDE SEQUENCE [LARGE SCALE GENOMIC DNA]</scope>
    <source>
        <strain evidence="2 3">T98</strain>
    </source>
</reference>
<gene>
    <name evidence="2" type="ORF">J2Z22_000795</name>
</gene>
<feature type="domain" description="Transposase DDE" evidence="1">
    <location>
        <begin position="5"/>
        <end position="108"/>
    </location>
</feature>
<organism evidence="2 3">
    <name type="scientific">Paenibacillus forsythiae</name>
    <dbReference type="NCBI Taxonomy" id="365616"/>
    <lineage>
        <taxon>Bacteria</taxon>
        <taxon>Bacillati</taxon>
        <taxon>Bacillota</taxon>
        <taxon>Bacilli</taxon>
        <taxon>Bacillales</taxon>
        <taxon>Paenibacillaceae</taxon>
        <taxon>Paenibacillus</taxon>
    </lineage>
</organism>
<dbReference type="EMBL" id="JAUSUY010000003">
    <property type="protein sequence ID" value="MDT3425279.1"/>
    <property type="molecule type" value="Genomic_DNA"/>
</dbReference>
<sequence>MSWLPLDLDVSPFDNSNTRKEGVSLTYKKVDGYAPFFAYLGQEGYGINVNLREGSMHVQKEAAAFLSHSLDYARRIANSPLLVRMDAGNDALENLNVCLNENVDFIVKRNLRRESPEESLMIARQDGM</sequence>
<evidence type="ECO:0000313" key="3">
    <source>
        <dbReference type="Proteomes" id="UP001248709"/>
    </source>
</evidence>
<protein>
    <recommendedName>
        <fullName evidence="1">Transposase DDE domain-containing protein</fullName>
    </recommendedName>
</protein>
<name>A0ABU3H374_9BACL</name>